<evidence type="ECO:0000256" key="2">
    <source>
        <dbReference type="ARBA" id="ARBA00022884"/>
    </source>
</evidence>
<dbReference type="GO" id="GO:0071034">
    <property type="term" value="P:CUT catabolic process"/>
    <property type="evidence" value="ECO:0007669"/>
    <property type="project" value="TreeGrafter"/>
</dbReference>
<dbReference type="GO" id="GO:0003723">
    <property type="term" value="F:RNA binding"/>
    <property type="evidence" value="ECO:0007669"/>
    <property type="project" value="UniProtKB-KW"/>
</dbReference>
<dbReference type="RefSeq" id="WP_258393168.1">
    <property type="nucleotide sequence ID" value="NZ_AP019769.1"/>
</dbReference>
<dbReference type="Pfam" id="PF21266">
    <property type="entry name" value="S1_RRP4"/>
    <property type="match status" value="1"/>
</dbReference>
<gene>
    <name evidence="4" type="ORF">MJ1_0717</name>
</gene>
<dbReference type="InterPro" id="IPR003029">
    <property type="entry name" value="S1_domain"/>
</dbReference>
<dbReference type="SUPFAM" id="SSF54791">
    <property type="entry name" value="Eukaryotic type KH-domain (KH-domain type I)"/>
    <property type="match status" value="1"/>
</dbReference>
<evidence type="ECO:0000313" key="5">
    <source>
        <dbReference type="Proteomes" id="UP001055553"/>
    </source>
</evidence>
<dbReference type="GO" id="GO:0000178">
    <property type="term" value="C:exosome (RNase complex)"/>
    <property type="evidence" value="ECO:0007669"/>
    <property type="project" value="UniProtKB-KW"/>
</dbReference>
<organism evidence="4 5">
    <name type="scientific">Nanobdella aerobiophila</name>
    <dbReference type="NCBI Taxonomy" id="2586965"/>
    <lineage>
        <taxon>Archaea</taxon>
        <taxon>Nanobdellota</taxon>
        <taxon>Nanobdellia</taxon>
        <taxon>Nanobdellales</taxon>
        <taxon>Nanobdellaceae</taxon>
        <taxon>Nanobdella</taxon>
    </lineage>
</organism>
<dbReference type="Gene3D" id="3.30.1370.10">
    <property type="entry name" value="K Homology domain, type 1"/>
    <property type="match status" value="1"/>
</dbReference>
<dbReference type="GO" id="GO:0000467">
    <property type="term" value="P:exonucleolytic trimming to generate mature 3'-end of 5.8S rRNA from tricistronic rRNA transcript (SSU-rRNA, 5.8S rRNA, LSU-rRNA)"/>
    <property type="evidence" value="ECO:0007669"/>
    <property type="project" value="TreeGrafter"/>
</dbReference>
<dbReference type="KEGG" id="naer:MJ1_0717"/>
<keyword evidence="5" id="KW-1185">Reference proteome</keyword>
<dbReference type="GeneID" id="74568658"/>
<dbReference type="Gene3D" id="2.40.50.140">
    <property type="entry name" value="Nucleic acid-binding proteins"/>
    <property type="match status" value="1"/>
</dbReference>
<dbReference type="PANTHER" id="PTHR21321:SF4">
    <property type="entry name" value="EXOSOME COMPLEX COMPONENT RRP4"/>
    <property type="match status" value="1"/>
</dbReference>
<dbReference type="GO" id="GO:0034475">
    <property type="term" value="P:U4 snRNA 3'-end processing"/>
    <property type="evidence" value="ECO:0007669"/>
    <property type="project" value="TreeGrafter"/>
</dbReference>
<name>A0A915T0B0_9ARCH</name>
<keyword evidence="2" id="KW-0694">RNA-binding</keyword>
<dbReference type="PROSITE" id="PS50126">
    <property type="entry name" value="S1"/>
    <property type="match status" value="1"/>
</dbReference>
<evidence type="ECO:0000256" key="1">
    <source>
        <dbReference type="ARBA" id="ARBA00022835"/>
    </source>
</evidence>
<feature type="domain" description="S1 motif" evidence="3">
    <location>
        <begin position="49"/>
        <end position="116"/>
    </location>
</feature>
<dbReference type="InterPro" id="IPR036612">
    <property type="entry name" value="KH_dom_type_1_sf"/>
</dbReference>
<sequence length="200" mass="23121">MILLPGDKLNNKNIYSYDINDEFFSKYILLSNDNIKYNKIFGYYIPKIGDVVISKVIDVLSNGWLLDINSPYLGFLQLKNVVQKDIDHNKIYTYGDYILTEITKITKNMMINLNLKNRKKLNNGLIISIDPIKLPRLIGKNSSMINMIKEKLNIKIITGKNGRLYLSGDYANIIKAYNVIKFIMKNSYKKGLTEKINEII</sequence>
<dbReference type="EMBL" id="AP019769">
    <property type="protein sequence ID" value="BBL45859.1"/>
    <property type="molecule type" value="Genomic_DNA"/>
</dbReference>
<dbReference type="InterPro" id="IPR048565">
    <property type="entry name" value="S1_RRP4"/>
</dbReference>
<protein>
    <submittedName>
        <fullName evidence="4">Exosome complex component Rrp4</fullName>
    </submittedName>
</protein>
<accession>A0A915T0B0</accession>
<proteinExistence type="predicted"/>
<dbReference type="InterPro" id="IPR026699">
    <property type="entry name" value="Exosome_RNA_bind1/RRP40/RRP4"/>
</dbReference>
<dbReference type="PANTHER" id="PTHR21321">
    <property type="entry name" value="PNAS-3 RELATED"/>
    <property type="match status" value="1"/>
</dbReference>
<dbReference type="SMART" id="SM00316">
    <property type="entry name" value="S1"/>
    <property type="match status" value="1"/>
</dbReference>
<dbReference type="AlphaFoldDB" id="A0A915T0B0"/>
<dbReference type="Proteomes" id="UP001055553">
    <property type="component" value="Chromosome"/>
</dbReference>
<keyword evidence="1" id="KW-0271">Exosome</keyword>
<dbReference type="SUPFAM" id="SSF50249">
    <property type="entry name" value="Nucleic acid-binding proteins"/>
    <property type="match status" value="1"/>
</dbReference>
<evidence type="ECO:0000259" key="3">
    <source>
        <dbReference type="PROSITE" id="PS50126"/>
    </source>
</evidence>
<dbReference type="InterPro" id="IPR012340">
    <property type="entry name" value="NA-bd_OB-fold"/>
</dbReference>
<reference evidence="5" key="1">
    <citation type="journal article" date="2022" name="Int. J. Syst. Evol. Microbiol.">
        <title>Nanobdella aerobiophila gen. nov., sp. nov., a thermoacidophilic, obligate ectosymbiotic archaeon, and proposal of Nanobdellaceae fam. nov., Nanobdellales ord. nov. and Nanobdellia class. nov.</title>
        <authorList>
            <person name="Kato S."/>
            <person name="Ogasawara A."/>
            <person name="Itoh T."/>
            <person name="Sakai H.D."/>
            <person name="Shimizu M."/>
            <person name="Yuki M."/>
            <person name="Kaneko M."/>
            <person name="Takashina T."/>
            <person name="Ohkuma M."/>
        </authorList>
    </citation>
    <scope>NUCLEOTIDE SEQUENCE [LARGE SCALE GENOMIC DNA]</scope>
    <source>
        <strain evidence="5">MJ1</strain>
    </source>
</reference>
<dbReference type="GO" id="GO:0071051">
    <property type="term" value="P:poly(A)-dependent snoRNA 3'-end processing"/>
    <property type="evidence" value="ECO:0007669"/>
    <property type="project" value="TreeGrafter"/>
</dbReference>
<evidence type="ECO:0000313" key="4">
    <source>
        <dbReference type="EMBL" id="BBL45859.1"/>
    </source>
</evidence>